<evidence type="ECO:0000313" key="5">
    <source>
        <dbReference type="Proteomes" id="UP000288716"/>
    </source>
</evidence>
<reference evidence="4 5" key="1">
    <citation type="journal article" date="2018" name="Gigascience">
        <title>Genomes of trombidid mites reveal novel predicted allergens and laterally-transferred genes associated with secondary metabolism.</title>
        <authorList>
            <person name="Dong X."/>
            <person name="Chaisiri K."/>
            <person name="Xia D."/>
            <person name="Armstrong S.D."/>
            <person name="Fang Y."/>
            <person name="Donnelly M.J."/>
            <person name="Kadowaki T."/>
            <person name="McGarry J.W."/>
            <person name="Darby A.C."/>
            <person name="Makepeace B.L."/>
        </authorList>
    </citation>
    <scope>NUCLEOTIDE SEQUENCE [LARGE SCALE GENOMIC DNA]</scope>
    <source>
        <strain evidence="4">UoL-UT</strain>
    </source>
</reference>
<dbReference type="EMBL" id="NCKV01039665">
    <property type="protein sequence ID" value="RWS18442.1"/>
    <property type="molecule type" value="Genomic_DNA"/>
</dbReference>
<feature type="signal peptide" evidence="3">
    <location>
        <begin position="1"/>
        <end position="20"/>
    </location>
</feature>
<sequence>MSFINEVLFVVLLNLIYVETVPCNQRSLMREYDYLLLAIQWTPGLCYGNPKCGKYKEEFSIHGLWPANVKKDDYIEFCCEQNLNLALLQPLLNDMKVGL</sequence>
<gene>
    <name evidence="4" type="ORF">B4U80_12500</name>
</gene>
<dbReference type="AlphaFoldDB" id="A0A443RT24"/>
<dbReference type="InterPro" id="IPR018188">
    <property type="entry name" value="RNase_T2_His_AS_1"/>
</dbReference>
<dbReference type="SUPFAM" id="SSF55895">
    <property type="entry name" value="Ribonuclease Rh-like"/>
    <property type="match status" value="1"/>
</dbReference>
<dbReference type="Gene3D" id="3.90.730.10">
    <property type="entry name" value="Ribonuclease T2-like"/>
    <property type="match status" value="1"/>
</dbReference>
<comment type="similarity">
    <text evidence="1 2">Belongs to the RNase T2 family.</text>
</comment>
<evidence type="ECO:0000256" key="3">
    <source>
        <dbReference type="SAM" id="SignalP"/>
    </source>
</evidence>
<dbReference type="OrthoDB" id="435754at2759"/>
<dbReference type="GO" id="GO:0006401">
    <property type="term" value="P:RNA catabolic process"/>
    <property type="evidence" value="ECO:0007669"/>
    <property type="project" value="UniProtKB-ARBA"/>
</dbReference>
<dbReference type="InterPro" id="IPR036430">
    <property type="entry name" value="RNase_T2-like_sf"/>
</dbReference>
<organism evidence="4 5">
    <name type="scientific">Leptotrombidium deliense</name>
    <dbReference type="NCBI Taxonomy" id="299467"/>
    <lineage>
        <taxon>Eukaryota</taxon>
        <taxon>Metazoa</taxon>
        <taxon>Ecdysozoa</taxon>
        <taxon>Arthropoda</taxon>
        <taxon>Chelicerata</taxon>
        <taxon>Arachnida</taxon>
        <taxon>Acari</taxon>
        <taxon>Acariformes</taxon>
        <taxon>Trombidiformes</taxon>
        <taxon>Prostigmata</taxon>
        <taxon>Anystina</taxon>
        <taxon>Parasitengona</taxon>
        <taxon>Trombiculoidea</taxon>
        <taxon>Trombiculidae</taxon>
        <taxon>Leptotrombidium</taxon>
    </lineage>
</organism>
<dbReference type="GO" id="GO:0033897">
    <property type="term" value="F:ribonuclease T2 activity"/>
    <property type="evidence" value="ECO:0007669"/>
    <property type="project" value="InterPro"/>
</dbReference>
<dbReference type="Pfam" id="PF00445">
    <property type="entry name" value="Ribonuclease_T2"/>
    <property type="match status" value="1"/>
</dbReference>
<keyword evidence="3" id="KW-0732">Signal</keyword>
<dbReference type="VEuPathDB" id="VectorBase:LDEU013598"/>
<dbReference type="PANTHER" id="PTHR11240">
    <property type="entry name" value="RIBONUCLEASE T2"/>
    <property type="match status" value="1"/>
</dbReference>
<dbReference type="PROSITE" id="PS00530">
    <property type="entry name" value="RNASE_T2_1"/>
    <property type="match status" value="1"/>
</dbReference>
<keyword evidence="5" id="KW-1185">Reference proteome</keyword>
<evidence type="ECO:0000256" key="2">
    <source>
        <dbReference type="RuleBase" id="RU004328"/>
    </source>
</evidence>
<accession>A0A443RT24</accession>
<comment type="caution">
    <text evidence="4">The sequence shown here is derived from an EMBL/GenBank/DDBJ whole genome shotgun (WGS) entry which is preliminary data.</text>
</comment>
<protein>
    <submittedName>
        <fullName evidence="4">Uncharacterized protein</fullName>
    </submittedName>
</protein>
<evidence type="ECO:0000256" key="1">
    <source>
        <dbReference type="ARBA" id="ARBA00007469"/>
    </source>
</evidence>
<proteinExistence type="inferred from homology"/>
<dbReference type="InterPro" id="IPR001568">
    <property type="entry name" value="RNase_T2-like"/>
</dbReference>
<name>A0A443RT24_9ACAR</name>
<dbReference type="Proteomes" id="UP000288716">
    <property type="component" value="Unassembled WGS sequence"/>
</dbReference>
<dbReference type="GO" id="GO:0003723">
    <property type="term" value="F:RNA binding"/>
    <property type="evidence" value="ECO:0007669"/>
    <property type="project" value="InterPro"/>
</dbReference>
<evidence type="ECO:0000313" key="4">
    <source>
        <dbReference type="EMBL" id="RWS18442.1"/>
    </source>
</evidence>
<feature type="chain" id="PRO_5018970491" evidence="3">
    <location>
        <begin position="21"/>
        <end position="99"/>
    </location>
</feature>
<dbReference type="PANTHER" id="PTHR11240:SF22">
    <property type="entry name" value="RIBONUCLEASE T2"/>
    <property type="match status" value="1"/>
</dbReference>